<name>A0A481YV54_9VIRU</name>
<proteinExistence type="predicted"/>
<accession>A0A481YV54</accession>
<dbReference type="EMBL" id="MK500338">
    <property type="protein sequence ID" value="QBK86920.1"/>
    <property type="molecule type" value="Genomic_DNA"/>
</dbReference>
<reference evidence="1" key="1">
    <citation type="journal article" date="2019" name="MBio">
        <title>Virus Genomes from Deep Sea Sediments Expand the Ocean Megavirome and Support Independent Origins of Viral Gigantism.</title>
        <authorList>
            <person name="Backstrom D."/>
            <person name="Yutin N."/>
            <person name="Jorgensen S.L."/>
            <person name="Dharamshi J."/>
            <person name="Homa F."/>
            <person name="Zaremba-Niedwiedzka K."/>
            <person name="Spang A."/>
            <person name="Wolf Y.I."/>
            <person name="Koonin E.V."/>
            <person name="Ettema T.J."/>
        </authorList>
    </citation>
    <scope>NUCLEOTIDE SEQUENCE</scope>
</reference>
<organism evidence="1">
    <name type="scientific">Marseillevirus LCMAC103</name>
    <dbReference type="NCBI Taxonomy" id="2506604"/>
    <lineage>
        <taxon>Viruses</taxon>
        <taxon>Varidnaviria</taxon>
        <taxon>Bamfordvirae</taxon>
        <taxon>Nucleocytoviricota</taxon>
        <taxon>Megaviricetes</taxon>
        <taxon>Pimascovirales</taxon>
        <taxon>Pimascovirales incertae sedis</taxon>
        <taxon>Marseilleviridae</taxon>
    </lineage>
</organism>
<sequence>MEFDAESRHVPPLKLAGSMSFDESRLSDPPVTHKYEFEGLFGHLSNRPIVYTPISNIIFSRKTGFARRILTSKRRPMDFDLLSTARHRFDHVPSNLVKAGMAEKLLDGSVWYKLRIDCKDPATEKGARAELARKMTTIGSVARYGGASGASFLVVRVSAA</sequence>
<evidence type="ECO:0000313" key="1">
    <source>
        <dbReference type="EMBL" id="QBK86920.1"/>
    </source>
</evidence>
<gene>
    <name evidence="1" type="ORF">LCMAC103_02580</name>
</gene>
<protein>
    <submittedName>
        <fullName evidence="1">Uncharacterized protein</fullName>
    </submittedName>
</protein>